<reference evidence="1" key="1">
    <citation type="submission" date="2022-01" db="EMBL/GenBank/DDBJ databases">
        <title>Collection of gut derived symbiotic bacterial strains cultured from healthy donors.</title>
        <authorList>
            <person name="Lin H."/>
            <person name="Kohout C."/>
            <person name="Waligurski E."/>
            <person name="Pamer E.G."/>
        </authorList>
    </citation>
    <scope>NUCLEOTIDE SEQUENCE</scope>
    <source>
        <strain evidence="1">DFI.1.11</strain>
    </source>
</reference>
<dbReference type="RefSeq" id="WP_237971634.1">
    <property type="nucleotide sequence ID" value="NZ_JAKNDE010000006.1"/>
</dbReference>
<evidence type="ECO:0000313" key="1">
    <source>
        <dbReference type="EMBL" id="MCG5033233.1"/>
    </source>
</evidence>
<dbReference type="Pfam" id="PF12669">
    <property type="entry name" value="FeoB_associated"/>
    <property type="match status" value="1"/>
</dbReference>
<organism evidence="1 2">
    <name type="scientific">Blautia massiliensis</name>
    <name type="common">ex Durand et al. 2017</name>
    <dbReference type="NCBI Taxonomy" id="1737424"/>
    <lineage>
        <taxon>Bacteria</taxon>
        <taxon>Bacillati</taxon>
        <taxon>Bacillota</taxon>
        <taxon>Clostridia</taxon>
        <taxon>Lachnospirales</taxon>
        <taxon>Lachnospiraceae</taxon>
        <taxon>Blautia</taxon>
    </lineage>
</organism>
<dbReference type="EMBL" id="JAKNDE010000006">
    <property type="protein sequence ID" value="MCG5033233.1"/>
    <property type="molecule type" value="Genomic_DNA"/>
</dbReference>
<proteinExistence type="predicted"/>
<name>A0AAW5CNM9_9FIRM</name>
<protein>
    <submittedName>
        <fullName evidence="1">FeoB-associated Cys-rich membrane protein</fullName>
    </submittedName>
</protein>
<dbReference type="Proteomes" id="UP001200089">
    <property type="component" value="Unassembled WGS sequence"/>
</dbReference>
<evidence type="ECO:0000313" key="2">
    <source>
        <dbReference type="Proteomes" id="UP001200089"/>
    </source>
</evidence>
<comment type="caution">
    <text evidence="1">The sequence shown here is derived from an EMBL/GenBank/DDBJ whole genome shotgun (WGS) entry which is preliminary data.</text>
</comment>
<sequence>MVLTIVIVVAIAIYAIWAVRKVRRDHKNGSCCGGSCSGCVGREYCSK</sequence>
<accession>A0AAW5CNM9</accession>
<dbReference type="AlphaFoldDB" id="A0AAW5CNM9"/>
<gene>
    <name evidence="1" type="ORF">L0P48_06355</name>
</gene>